<dbReference type="Pfam" id="PF03097">
    <property type="entry name" value="BRO1"/>
    <property type="match status" value="1"/>
</dbReference>
<dbReference type="EMBL" id="JXXN02003033">
    <property type="protein sequence ID" value="THD22053.1"/>
    <property type="molecule type" value="Genomic_DNA"/>
</dbReference>
<feature type="compositionally biased region" description="Basic and acidic residues" evidence="2">
    <location>
        <begin position="397"/>
        <end position="422"/>
    </location>
</feature>
<dbReference type="InterPro" id="IPR038499">
    <property type="entry name" value="BRO1_sf"/>
</dbReference>
<keyword evidence="5" id="KW-1185">Reference proteome</keyword>
<evidence type="ECO:0000256" key="1">
    <source>
        <dbReference type="ARBA" id="ARBA00008901"/>
    </source>
</evidence>
<protein>
    <submittedName>
        <fullName evidence="4">BRO1 domain and CAAX motif containing</fullName>
    </submittedName>
</protein>
<feature type="domain" description="BRO1" evidence="3">
    <location>
        <begin position="9"/>
        <end position="408"/>
    </location>
</feature>
<gene>
    <name evidence="4" type="ORF">D915_006907</name>
</gene>
<dbReference type="SMART" id="SM01041">
    <property type="entry name" value="BRO1"/>
    <property type="match status" value="1"/>
</dbReference>
<name>A0A4E0R3D7_FASHE</name>
<evidence type="ECO:0000313" key="5">
    <source>
        <dbReference type="Proteomes" id="UP000230066"/>
    </source>
</evidence>
<dbReference type="Proteomes" id="UP000230066">
    <property type="component" value="Unassembled WGS sequence"/>
</dbReference>
<sequence length="429" mass="48641">MANWYHRNPLKATSKVTFDLGLVATTVPARSICHELGALRQRLLKLLVDPALDPETIRPDLQQYLSLLMGFVTAPDNSQHTMSQLRGLILFKWTDSVQPKSTPAMMEPDAMFELCSMLFLWGLWLTKHAAKVCSKEEVKQDEAKDVHLSLRQAAGIFKLIRDKYAPNLQSQPKPDHDLHMDILETYVNQCLAEAQEVTVARAIELKHEPSLIAALAKETARAYERADLALRPCDPKLMAKWSKYMEFKQWCFETCAHIYYAEQLLKEEKVGAGLAVLTGADESYKKALEMAKLYGRSEGIGVSAKPAEHCFFRRLGTQITQTRRKLERENGLIYHQRVPGSAPAFTLKAQYGISEPVEPEFDFTPDERWKTAYGAFDLNKMPEEVIDRKVRAKHSKEKPDNEAAVEPVHEKPIFPTDKDPKNESGCVIS</sequence>
<evidence type="ECO:0000313" key="4">
    <source>
        <dbReference type="EMBL" id="THD22053.1"/>
    </source>
</evidence>
<comment type="caution">
    <text evidence="4">The sequence shown here is derived from an EMBL/GenBank/DDBJ whole genome shotgun (WGS) entry which is preliminary data.</text>
</comment>
<dbReference type="InterPro" id="IPR038898">
    <property type="entry name" value="BROX"/>
</dbReference>
<proteinExistence type="inferred from homology"/>
<feature type="region of interest" description="Disordered" evidence="2">
    <location>
        <begin position="391"/>
        <end position="429"/>
    </location>
</feature>
<accession>A0A4E0R3D7</accession>
<dbReference type="PANTHER" id="PTHR23032:SF13">
    <property type="entry name" value="BRO1 DOMAIN-CONTAINING PROTEIN BROX"/>
    <property type="match status" value="1"/>
</dbReference>
<dbReference type="Gene3D" id="1.25.40.280">
    <property type="entry name" value="alix/aip1 like domains"/>
    <property type="match status" value="1"/>
</dbReference>
<dbReference type="InterPro" id="IPR004328">
    <property type="entry name" value="BRO1_dom"/>
</dbReference>
<reference evidence="4" key="1">
    <citation type="submission" date="2019-03" db="EMBL/GenBank/DDBJ databases">
        <title>Improved annotation for the trematode Fasciola hepatica.</title>
        <authorList>
            <person name="Choi Y.-J."/>
            <person name="Martin J."/>
            <person name="Mitreva M."/>
        </authorList>
    </citation>
    <scope>NUCLEOTIDE SEQUENCE [LARGE SCALE GENOMIC DNA]</scope>
</reference>
<dbReference type="AlphaFoldDB" id="A0A4E0R3D7"/>
<organism evidence="4 5">
    <name type="scientific">Fasciola hepatica</name>
    <name type="common">Liver fluke</name>
    <dbReference type="NCBI Taxonomy" id="6192"/>
    <lineage>
        <taxon>Eukaryota</taxon>
        <taxon>Metazoa</taxon>
        <taxon>Spiralia</taxon>
        <taxon>Lophotrochozoa</taxon>
        <taxon>Platyhelminthes</taxon>
        <taxon>Trematoda</taxon>
        <taxon>Digenea</taxon>
        <taxon>Plagiorchiida</taxon>
        <taxon>Echinostomata</taxon>
        <taxon>Echinostomatoidea</taxon>
        <taxon>Fasciolidae</taxon>
        <taxon>Fasciola</taxon>
    </lineage>
</organism>
<dbReference type="PANTHER" id="PTHR23032">
    <property type="entry name" value="BRO1 DOMAIN-CONTAINING PROTEIN BROX"/>
    <property type="match status" value="1"/>
</dbReference>
<evidence type="ECO:0000259" key="3">
    <source>
        <dbReference type="PROSITE" id="PS51180"/>
    </source>
</evidence>
<comment type="similarity">
    <text evidence="1">Belongs to the BROX family.</text>
</comment>
<evidence type="ECO:0000256" key="2">
    <source>
        <dbReference type="SAM" id="MobiDB-lite"/>
    </source>
</evidence>
<dbReference type="PROSITE" id="PS51180">
    <property type="entry name" value="BRO1"/>
    <property type="match status" value="1"/>
</dbReference>